<dbReference type="Proteomes" id="UP000004893">
    <property type="component" value="Unassembled WGS sequence"/>
</dbReference>
<dbReference type="AlphaFoldDB" id="C0C673"/>
<dbReference type="GO" id="GO:0016747">
    <property type="term" value="F:acyltransferase activity, transferring groups other than amino-acyl groups"/>
    <property type="evidence" value="ECO:0007669"/>
    <property type="project" value="InterPro"/>
</dbReference>
<reference evidence="2" key="1">
    <citation type="submission" date="2009-02" db="EMBL/GenBank/DDBJ databases">
        <authorList>
            <person name="Fulton L."/>
            <person name="Clifton S."/>
            <person name="Fulton B."/>
            <person name="Xu J."/>
            <person name="Minx P."/>
            <person name="Pepin K.H."/>
            <person name="Johnson M."/>
            <person name="Bhonagiri V."/>
            <person name="Nash W.E."/>
            <person name="Mardis E.R."/>
            <person name="Wilson R.K."/>
        </authorList>
    </citation>
    <scope>NUCLEOTIDE SEQUENCE [LARGE SCALE GENOMIC DNA]</scope>
    <source>
        <strain evidence="2">DSM 15053</strain>
    </source>
</reference>
<feature type="domain" description="N-acetyltransferase" evidence="1">
    <location>
        <begin position="5"/>
        <end position="170"/>
    </location>
</feature>
<proteinExistence type="predicted"/>
<dbReference type="InterPro" id="IPR000182">
    <property type="entry name" value="GNAT_dom"/>
</dbReference>
<sequence length="170" mass="19414">MSKRMFVKRAGYGDVPAIRRIMEDSEKLARDKDWYVIDNISFLERHVEEEGITLKAVTDGTMAGFLIIRYPKSAEDNLGSYIRLTEEQAMTVAHMESAAVVPVYRGRGIQKLLMDSGEKLLAETEYRYLMGTAHPDNIYSVNNFLKLGYDIVAEDEKYGGLPRYVFCKNI</sequence>
<dbReference type="PROSITE" id="PS51186">
    <property type="entry name" value="GNAT"/>
    <property type="match status" value="1"/>
</dbReference>
<reference evidence="2" key="2">
    <citation type="submission" date="2013-06" db="EMBL/GenBank/DDBJ databases">
        <title>Draft genome sequence of Clostridium hylemonae (DSM 15053).</title>
        <authorList>
            <person name="Sudarsanam P."/>
            <person name="Ley R."/>
            <person name="Guruge J."/>
            <person name="Turnbaugh P.J."/>
            <person name="Mahowald M."/>
            <person name="Liep D."/>
            <person name="Gordon J."/>
        </authorList>
    </citation>
    <scope>NUCLEOTIDE SEQUENCE</scope>
    <source>
        <strain evidence="2">DSM 15053</strain>
    </source>
</reference>
<organism evidence="2 3">
    <name type="scientific">[Clostridium] hylemonae DSM 15053</name>
    <dbReference type="NCBI Taxonomy" id="553973"/>
    <lineage>
        <taxon>Bacteria</taxon>
        <taxon>Bacillati</taxon>
        <taxon>Bacillota</taxon>
        <taxon>Clostridia</taxon>
        <taxon>Lachnospirales</taxon>
        <taxon>Lachnospiraceae</taxon>
    </lineage>
</organism>
<dbReference type="SUPFAM" id="SSF55729">
    <property type="entry name" value="Acyl-CoA N-acyltransferases (Nat)"/>
    <property type="match status" value="1"/>
</dbReference>
<evidence type="ECO:0000313" key="3">
    <source>
        <dbReference type="Proteomes" id="UP000004893"/>
    </source>
</evidence>
<evidence type="ECO:0000259" key="1">
    <source>
        <dbReference type="PROSITE" id="PS51186"/>
    </source>
</evidence>
<dbReference type="InterPro" id="IPR016181">
    <property type="entry name" value="Acyl_CoA_acyltransferase"/>
</dbReference>
<name>C0C673_9FIRM</name>
<dbReference type="OrthoDB" id="8750087at2"/>
<keyword evidence="3" id="KW-1185">Reference proteome</keyword>
<protein>
    <submittedName>
        <fullName evidence="2">Acetyltransferase, GNAT family</fullName>
    </submittedName>
</protein>
<dbReference type="eggNOG" id="COG1247">
    <property type="taxonomic scope" value="Bacteria"/>
</dbReference>
<dbReference type="STRING" id="553973.CLOHYLEM_07610"/>
<dbReference type="Gene3D" id="3.40.630.30">
    <property type="match status" value="1"/>
</dbReference>
<dbReference type="EMBL" id="ABYI02000042">
    <property type="protein sequence ID" value="EEG72208.1"/>
    <property type="molecule type" value="Genomic_DNA"/>
</dbReference>
<comment type="caution">
    <text evidence="2">The sequence shown here is derived from an EMBL/GenBank/DDBJ whole genome shotgun (WGS) entry which is preliminary data.</text>
</comment>
<evidence type="ECO:0000313" key="2">
    <source>
        <dbReference type="EMBL" id="EEG72208.1"/>
    </source>
</evidence>
<accession>C0C673</accession>
<dbReference type="Pfam" id="PF00583">
    <property type="entry name" value="Acetyltransf_1"/>
    <property type="match status" value="1"/>
</dbReference>
<gene>
    <name evidence="2" type="ORF">CLOHYLEM_07610</name>
</gene>
<dbReference type="HOGENOM" id="CLU_103748_1_0_9"/>
<dbReference type="RefSeq" id="WP_006444956.1">
    <property type="nucleotide sequence ID" value="NZ_CP036524.1"/>
</dbReference>